<dbReference type="Pfam" id="PF02357">
    <property type="entry name" value="NusG"/>
    <property type="match status" value="1"/>
</dbReference>
<keyword evidence="3" id="KW-0804">Transcription</keyword>
<dbReference type="GO" id="GO:0031564">
    <property type="term" value="P:transcription antitermination"/>
    <property type="evidence" value="ECO:0007669"/>
    <property type="project" value="UniProtKB-KW"/>
</dbReference>
<feature type="region of interest" description="Disordered" evidence="4">
    <location>
        <begin position="1"/>
        <end position="36"/>
    </location>
</feature>
<reference evidence="7 8" key="3">
    <citation type="submission" date="2020-08" db="EMBL/GenBank/DDBJ databases">
        <title>Genomic Encyclopedia of Type Strains, Phase IV (KMG-IV): sequencing the most valuable type-strain genomes for metagenomic binning, comparative biology and taxonomic classification.</title>
        <authorList>
            <person name="Goeker M."/>
        </authorList>
    </citation>
    <scope>NUCLEOTIDE SEQUENCE [LARGE SCALE GENOMIC DNA]</scope>
    <source>
        <strain evidence="7 8">DSM 24105</strain>
    </source>
</reference>
<reference evidence="9" key="2">
    <citation type="journal article" date="2019" name="Int. J. Syst. Evol. Microbiol.">
        <title>The Global Catalogue of Microorganisms (GCM) 10K type strain sequencing project: providing services to taxonomists for standard genome sequencing and annotation.</title>
        <authorList>
            <consortium name="The Broad Institute Genomics Platform"/>
            <consortium name="The Broad Institute Genome Sequencing Center for Infectious Disease"/>
            <person name="Wu L."/>
            <person name="Ma J."/>
        </authorList>
    </citation>
    <scope>NUCLEOTIDE SEQUENCE [LARGE SCALE GENOMIC DNA]</scope>
    <source>
        <strain evidence="9">NBRC 107710</strain>
    </source>
</reference>
<keyword evidence="9" id="KW-1185">Reference proteome</keyword>
<reference evidence="6" key="1">
    <citation type="journal article" date="2014" name="Int. J. Syst. Evol. Microbiol.">
        <title>Complete genome of a new Firmicutes species belonging to the dominant human colonic microbiota ('Ruminococcus bicirculans') reveals two chromosomes and a selective capacity to utilize plant glucans.</title>
        <authorList>
            <consortium name="NISC Comparative Sequencing Program"/>
            <person name="Wegmann U."/>
            <person name="Louis P."/>
            <person name="Goesmann A."/>
            <person name="Henrissat B."/>
            <person name="Duncan S.H."/>
            <person name="Flint H.J."/>
        </authorList>
    </citation>
    <scope>NUCLEOTIDE SEQUENCE</scope>
    <source>
        <strain evidence="6">NBRC 107710</strain>
    </source>
</reference>
<dbReference type="InterPro" id="IPR036735">
    <property type="entry name" value="NGN_dom_sf"/>
</dbReference>
<feature type="domain" description="NusG-like N-terminal" evidence="5">
    <location>
        <begin position="46"/>
        <end position="153"/>
    </location>
</feature>
<evidence type="ECO:0000256" key="3">
    <source>
        <dbReference type="ARBA" id="ARBA00023163"/>
    </source>
</evidence>
<dbReference type="RefSeq" id="WP_183507865.1">
    <property type="nucleotide sequence ID" value="NZ_BSPG01000018.1"/>
</dbReference>
<dbReference type="Proteomes" id="UP001156881">
    <property type="component" value="Unassembled WGS sequence"/>
</dbReference>
<keyword evidence="2" id="KW-0805">Transcription regulation</keyword>
<dbReference type="SUPFAM" id="SSF82679">
    <property type="entry name" value="N-utilization substance G protein NusG, N-terminal domain"/>
    <property type="match status" value="1"/>
</dbReference>
<keyword evidence="1" id="KW-0889">Transcription antitermination</keyword>
<gene>
    <name evidence="6" type="ORF">GCM10007884_31140</name>
    <name evidence="7" type="ORF">GGR33_003732</name>
</gene>
<dbReference type="CDD" id="cd06091">
    <property type="entry name" value="KOW_NusG"/>
    <property type="match status" value="1"/>
</dbReference>
<evidence type="ECO:0000313" key="7">
    <source>
        <dbReference type="EMBL" id="MBB3904213.1"/>
    </source>
</evidence>
<comment type="caution">
    <text evidence="7">The sequence shown here is derived from an EMBL/GenBank/DDBJ whole genome shotgun (WGS) entry which is preliminary data.</text>
</comment>
<dbReference type="Proteomes" id="UP000517759">
    <property type="component" value="Unassembled WGS sequence"/>
</dbReference>
<dbReference type="GO" id="GO:0006354">
    <property type="term" value="P:DNA-templated transcription elongation"/>
    <property type="evidence" value="ECO:0007669"/>
    <property type="project" value="InterPro"/>
</dbReference>
<dbReference type="EMBL" id="BSPG01000018">
    <property type="protein sequence ID" value="GLS45125.1"/>
    <property type="molecule type" value="Genomic_DNA"/>
</dbReference>
<proteinExistence type="predicted"/>
<evidence type="ECO:0000256" key="2">
    <source>
        <dbReference type="ARBA" id="ARBA00023015"/>
    </source>
</evidence>
<evidence type="ECO:0000313" key="6">
    <source>
        <dbReference type="EMBL" id="GLS45125.1"/>
    </source>
</evidence>
<name>A0A7W6AKA4_9HYPH</name>
<dbReference type="EMBL" id="JACIDN010000007">
    <property type="protein sequence ID" value="MBB3904213.1"/>
    <property type="molecule type" value="Genomic_DNA"/>
</dbReference>
<evidence type="ECO:0000313" key="9">
    <source>
        <dbReference type="Proteomes" id="UP001156881"/>
    </source>
</evidence>
<dbReference type="Gene3D" id="3.30.70.940">
    <property type="entry name" value="NusG, N-terminal domain"/>
    <property type="match status" value="1"/>
</dbReference>
<dbReference type="SUPFAM" id="SSF50104">
    <property type="entry name" value="Translation proteins SH3-like domain"/>
    <property type="match status" value="1"/>
</dbReference>
<protein>
    <submittedName>
        <fullName evidence="7">Transcriptional antiterminator NusG</fullName>
    </submittedName>
</protein>
<dbReference type="PANTHER" id="PTHR30265:SF4">
    <property type="entry name" value="KOW MOTIF FAMILY PROTEIN, EXPRESSED"/>
    <property type="match status" value="1"/>
</dbReference>
<dbReference type="PANTHER" id="PTHR30265">
    <property type="entry name" value="RHO-INTERACTING TRANSCRIPTION TERMINATION FACTOR NUSG"/>
    <property type="match status" value="1"/>
</dbReference>
<reference evidence="6" key="4">
    <citation type="submission" date="2023-01" db="EMBL/GenBank/DDBJ databases">
        <title>Draft genome sequence of Methylobacterium brachythecii strain NBRC 107710.</title>
        <authorList>
            <person name="Sun Q."/>
            <person name="Mori K."/>
        </authorList>
    </citation>
    <scope>NUCLEOTIDE SEQUENCE</scope>
    <source>
        <strain evidence="6">NBRC 107710</strain>
    </source>
</reference>
<dbReference type="InterPro" id="IPR043425">
    <property type="entry name" value="NusG-like"/>
</dbReference>
<dbReference type="InterPro" id="IPR008991">
    <property type="entry name" value="Translation_prot_SH3-like_sf"/>
</dbReference>
<dbReference type="AlphaFoldDB" id="A0A7W6AKA4"/>
<evidence type="ECO:0000313" key="8">
    <source>
        <dbReference type="Proteomes" id="UP000517759"/>
    </source>
</evidence>
<sequence length="231" mass="25527">MPRGQHGKGYNTAKATPQHNATIPKEVPLSPKKRNKVPDVQTKGVRWYVCTTAPQQELRAAESLRRIKLDPPLLAYVPCEFEWKRMKRANLKMPLREFQRPRMRHYLFVGVTGGMTDEVLAAMRERDVEGRNVHRLVGILGAGNGKPLRLNDCGREWIAGLAEAESSGLANVTGASLGINDAVRLTGGPFSMFTARLVAIDSDKSEAVVELSLMGRGTEIRIGLEDLEKVA</sequence>
<organism evidence="7 8">
    <name type="scientific">Methylobacterium brachythecii</name>
    <dbReference type="NCBI Taxonomy" id="1176177"/>
    <lineage>
        <taxon>Bacteria</taxon>
        <taxon>Pseudomonadati</taxon>
        <taxon>Pseudomonadota</taxon>
        <taxon>Alphaproteobacteria</taxon>
        <taxon>Hyphomicrobiales</taxon>
        <taxon>Methylobacteriaceae</taxon>
        <taxon>Methylobacterium</taxon>
    </lineage>
</organism>
<evidence type="ECO:0000259" key="5">
    <source>
        <dbReference type="Pfam" id="PF02357"/>
    </source>
</evidence>
<evidence type="ECO:0000256" key="4">
    <source>
        <dbReference type="SAM" id="MobiDB-lite"/>
    </source>
</evidence>
<dbReference type="InterPro" id="IPR006645">
    <property type="entry name" value="NGN-like_dom"/>
</dbReference>
<evidence type="ECO:0000256" key="1">
    <source>
        <dbReference type="ARBA" id="ARBA00022814"/>
    </source>
</evidence>
<accession>A0A7W6AKA4</accession>